<keyword evidence="2" id="KW-0732">Signal</keyword>
<evidence type="ECO:0000256" key="2">
    <source>
        <dbReference type="SAM" id="SignalP"/>
    </source>
</evidence>
<keyword evidence="1" id="KW-0677">Repeat</keyword>
<feature type="chain" id="PRO_5041216193" evidence="2">
    <location>
        <begin position="33"/>
        <end position="319"/>
    </location>
</feature>
<dbReference type="EMBL" id="WQPS01000008">
    <property type="protein sequence ID" value="MBT9809650.1"/>
    <property type="molecule type" value="Genomic_DNA"/>
</dbReference>
<comment type="caution">
    <text evidence="3">The sequence shown here is derived from an EMBL/GenBank/DDBJ whole genome shotgun (WGS) entry which is preliminary data.</text>
</comment>
<evidence type="ECO:0000313" key="3">
    <source>
        <dbReference type="EMBL" id="MBT9809650.1"/>
    </source>
</evidence>
<gene>
    <name evidence="3" type="ORF">GPL26_08355</name>
</gene>
<reference evidence="3" key="1">
    <citation type="journal article" date="2021" name="Gut Microbes">
        <title>A synthetic consortium of 100 gut commensals modulates the composition and function in a colon model of the microbiome of elderly subjects.</title>
        <authorList>
            <person name="Perez M."/>
            <person name="Ntemiri A."/>
            <person name="Tan H."/>
            <person name="Harris H.M.B."/>
            <person name="Roager H.M."/>
            <person name="Ribiere C."/>
            <person name="O'Toole P.W."/>
        </authorList>
    </citation>
    <scope>NUCLEOTIDE SEQUENCE</scope>
    <source>
        <strain evidence="3">MCC335</strain>
    </source>
</reference>
<evidence type="ECO:0000313" key="4">
    <source>
        <dbReference type="Proteomes" id="UP000708338"/>
    </source>
</evidence>
<dbReference type="SUPFAM" id="SSF69360">
    <property type="entry name" value="Cell wall binding repeat"/>
    <property type="match status" value="1"/>
</dbReference>
<dbReference type="Pfam" id="PF19085">
    <property type="entry name" value="Choline_bind_2"/>
    <property type="match status" value="1"/>
</dbReference>
<feature type="signal peptide" evidence="2">
    <location>
        <begin position="1"/>
        <end position="32"/>
    </location>
</feature>
<dbReference type="InterPro" id="IPR018337">
    <property type="entry name" value="Cell_wall/Cho-bd_repeat"/>
</dbReference>
<evidence type="ECO:0000256" key="1">
    <source>
        <dbReference type="ARBA" id="ARBA00022737"/>
    </source>
</evidence>
<dbReference type="Proteomes" id="UP000708338">
    <property type="component" value="Unassembled WGS sequence"/>
</dbReference>
<organism evidence="3 4">
    <name type="scientific">Enterocloster citroniae</name>
    <dbReference type="NCBI Taxonomy" id="358743"/>
    <lineage>
        <taxon>Bacteria</taxon>
        <taxon>Bacillati</taxon>
        <taxon>Bacillota</taxon>
        <taxon>Clostridia</taxon>
        <taxon>Lachnospirales</taxon>
        <taxon>Lachnospiraceae</taxon>
        <taxon>Enterocloster</taxon>
    </lineage>
</organism>
<dbReference type="AlphaFoldDB" id="A0AA41K5K1"/>
<dbReference type="RefSeq" id="WP_045091653.1">
    <property type="nucleotide sequence ID" value="NZ_CABJDD010000028.1"/>
</dbReference>
<sequence length="319" mass="35487">MIRKPISASISAFTFAVLLSSAALTNSFITYAETETNTTVMENCGAYLFTWRPVDCGNGRYFAILAGGNTIAEQDVILNRGYDYAYTFSPTLPRPWGEVPSLVNVDGLWGIPENSSLIPEGSQAVTRMVLVTNNGNSSTKERYVDIVSLPSGVNVSDLPAEVRKYLINVDGTDAGAYDGTLTSGWYQEDGQWRYRQTDGTYISNGWLVVDDQQYFMDPEGFMLADTVTPDGYYVNDRGERKNYIPGWTQTENGWRYLMKNGSYAAARWIQDTDGQWYYFNIGAYMETETQTPDGYYVDANGVWDGQESSLNTAVLGPGL</sequence>
<protein>
    <submittedName>
        <fullName evidence="3">Choline-binding protein</fullName>
    </submittedName>
</protein>
<accession>A0AA41K5K1</accession>
<proteinExistence type="predicted"/>
<dbReference type="Gene3D" id="2.10.270.10">
    <property type="entry name" value="Cholin Binding"/>
    <property type="match status" value="2"/>
</dbReference>
<name>A0AA41K5K1_9FIRM</name>